<dbReference type="eggNOG" id="ENOG5032RKM">
    <property type="taxonomic scope" value="Bacteria"/>
</dbReference>
<evidence type="ECO:0000256" key="1">
    <source>
        <dbReference type="ARBA" id="ARBA00004141"/>
    </source>
</evidence>
<dbReference type="KEGG" id="pami:JCM7686_2031"/>
<feature type="transmembrane region" description="Helical" evidence="5">
    <location>
        <begin position="35"/>
        <end position="56"/>
    </location>
</feature>
<keyword evidence="4 5" id="KW-0472">Membrane</keyword>
<sequence>MTFTQIGELAVLTLREPARGFRALQGLGLPIAARWMLLVLAIALSALLAGVANWLFPTPITTPLTELVAQPWLLAAVQFVAMTATALLITFVGRLFGGRGSFEDALLVTAWIELLLVAVQAVQVVLMLVLPLLAGLFSLVAFALFFYLIVTLTKALHGFQNGFLVLLTMVGTLFVVGFALTFLALAMGIPPEVLTHEL</sequence>
<feature type="transmembrane region" description="Helical" evidence="5">
    <location>
        <begin position="162"/>
        <end position="189"/>
    </location>
</feature>
<evidence type="ECO:0000256" key="5">
    <source>
        <dbReference type="SAM" id="Phobius"/>
    </source>
</evidence>
<feature type="transmembrane region" description="Helical" evidence="5">
    <location>
        <begin position="72"/>
        <end position="93"/>
    </location>
</feature>
<dbReference type="OrthoDB" id="7688451at2"/>
<keyword evidence="3 5" id="KW-1133">Transmembrane helix</keyword>
<dbReference type="InterPro" id="IPR006977">
    <property type="entry name" value="Yip1_dom"/>
</dbReference>
<protein>
    <recommendedName>
        <fullName evidence="6">Yip1 domain-containing protein</fullName>
    </recommendedName>
</protein>
<evidence type="ECO:0000256" key="3">
    <source>
        <dbReference type="ARBA" id="ARBA00022989"/>
    </source>
</evidence>
<dbReference type="HOGENOM" id="CLU_117637_0_0_5"/>
<dbReference type="RefSeq" id="WP_020950750.1">
    <property type="nucleotide sequence ID" value="NC_022041.1"/>
</dbReference>
<evidence type="ECO:0000259" key="6">
    <source>
        <dbReference type="Pfam" id="PF04893"/>
    </source>
</evidence>
<organism evidence="7 8">
    <name type="scientific">Paracoccus aminophilus JCM 7686</name>
    <dbReference type="NCBI Taxonomy" id="1367847"/>
    <lineage>
        <taxon>Bacteria</taxon>
        <taxon>Pseudomonadati</taxon>
        <taxon>Pseudomonadota</taxon>
        <taxon>Alphaproteobacteria</taxon>
        <taxon>Rhodobacterales</taxon>
        <taxon>Paracoccaceae</taxon>
        <taxon>Paracoccus</taxon>
    </lineage>
</organism>
<proteinExistence type="predicted"/>
<feature type="transmembrane region" description="Helical" evidence="5">
    <location>
        <begin position="132"/>
        <end position="150"/>
    </location>
</feature>
<comment type="subcellular location">
    <subcellularLocation>
        <location evidence="1">Membrane</location>
        <topology evidence="1">Multi-pass membrane protein</topology>
    </subcellularLocation>
</comment>
<reference evidence="7 8" key="1">
    <citation type="journal article" date="2014" name="BMC Genomics">
        <title>Architecture and functions of a multipartite genome of the methylotrophic bacterium Paracoccus aminophilus JCM 7686, containing primary and secondary chromids.</title>
        <authorList>
            <person name="Dziewit L."/>
            <person name="Czarnecki J."/>
            <person name="Wibberg D."/>
            <person name="Radlinska M."/>
            <person name="Mrozek P."/>
            <person name="Szymczak M."/>
            <person name="Schluter A."/>
            <person name="Puhler A."/>
            <person name="Bartosik D."/>
        </authorList>
    </citation>
    <scope>NUCLEOTIDE SEQUENCE [LARGE SCALE GENOMIC DNA]</scope>
    <source>
        <strain evidence="7">JCM 7686</strain>
    </source>
</reference>
<dbReference type="EMBL" id="CP006650">
    <property type="protein sequence ID" value="AGT09112.1"/>
    <property type="molecule type" value="Genomic_DNA"/>
</dbReference>
<gene>
    <name evidence="7" type="ORF">JCM7686_2031</name>
</gene>
<dbReference type="GO" id="GO:0016020">
    <property type="term" value="C:membrane"/>
    <property type="evidence" value="ECO:0007669"/>
    <property type="project" value="UniProtKB-SubCell"/>
</dbReference>
<keyword evidence="8" id="KW-1185">Reference proteome</keyword>
<dbReference type="PATRIC" id="fig|1367847.3.peg.2023"/>
<name>S5XV65_PARAH</name>
<evidence type="ECO:0000313" key="7">
    <source>
        <dbReference type="EMBL" id="AGT09112.1"/>
    </source>
</evidence>
<dbReference type="AlphaFoldDB" id="S5XV65"/>
<feature type="domain" description="Yip1" evidence="6">
    <location>
        <begin position="13"/>
        <end position="180"/>
    </location>
</feature>
<dbReference type="Proteomes" id="UP000015480">
    <property type="component" value="Chromosome"/>
</dbReference>
<evidence type="ECO:0000313" key="8">
    <source>
        <dbReference type="Proteomes" id="UP000015480"/>
    </source>
</evidence>
<accession>S5XV65</accession>
<feature type="transmembrane region" description="Helical" evidence="5">
    <location>
        <begin position="105"/>
        <end position="126"/>
    </location>
</feature>
<dbReference type="STRING" id="1367847.JCM7686_2031"/>
<evidence type="ECO:0000256" key="2">
    <source>
        <dbReference type="ARBA" id="ARBA00022692"/>
    </source>
</evidence>
<dbReference type="Pfam" id="PF04893">
    <property type="entry name" value="Yip1"/>
    <property type="match status" value="1"/>
</dbReference>
<evidence type="ECO:0000256" key="4">
    <source>
        <dbReference type="ARBA" id="ARBA00023136"/>
    </source>
</evidence>
<keyword evidence="2 5" id="KW-0812">Transmembrane</keyword>